<proteinExistence type="predicted"/>
<feature type="region of interest" description="Disordered" evidence="1">
    <location>
        <begin position="1"/>
        <end position="20"/>
    </location>
</feature>
<keyword evidence="5" id="KW-1185">Reference proteome</keyword>
<dbReference type="EMBL" id="FTOO01000003">
    <property type="protein sequence ID" value="SIS72360.1"/>
    <property type="molecule type" value="Genomic_DNA"/>
</dbReference>
<dbReference type="OrthoDB" id="2050153at2"/>
<evidence type="ECO:0000256" key="2">
    <source>
        <dbReference type="SAM" id="Phobius"/>
    </source>
</evidence>
<reference evidence="5" key="1">
    <citation type="submission" date="2017-01" db="EMBL/GenBank/DDBJ databases">
        <authorList>
            <person name="Varghese N."/>
            <person name="Submissions S."/>
        </authorList>
    </citation>
    <scope>NUCLEOTIDE SEQUENCE [LARGE SCALE GENOMIC DNA]</scope>
    <source>
        <strain evidence="5">DSM 16176</strain>
    </source>
</reference>
<accession>A0A1N7LEX8</accession>
<dbReference type="STRING" id="252246.SAMN05421799_10397"/>
<evidence type="ECO:0000259" key="3">
    <source>
        <dbReference type="Pfam" id="PF01551"/>
    </source>
</evidence>
<dbReference type="Gene3D" id="2.70.70.10">
    <property type="entry name" value="Glucose Permease (Domain IIA)"/>
    <property type="match status" value="1"/>
</dbReference>
<feature type="compositionally biased region" description="Low complexity" evidence="1">
    <location>
        <begin position="56"/>
        <end position="76"/>
    </location>
</feature>
<feature type="compositionally biased region" description="Basic and acidic residues" evidence="1">
    <location>
        <begin position="1"/>
        <end position="11"/>
    </location>
</feature>
<dbReference type="RefSeq" id="WP_076345593.1">
    <property type="nucleotide sequence ID" value="NZ_FTOO01000003.1"/>
</dbReference>
<dbReference type="InterPro" id="IPR050570">
    <property type="entry name" value="Cell_wall_metabolism_enzyme"/>
</dbReference>
<feature type="transmembrane region" description="Helical" evidence="2">
    <location>
        <begin position="30"/>
        <end position="51"/>
    </location>
</feature>
<evidence type="ECO:0000313" key="5">
    <source>
        <dbReference type="Proteomes" id="UP000186156"/>
    </source>
</evidence>
<dbReference type="AlphaFoldDB" id="A0A1N7LEX8"/>
<dbReference type="SUPFAM" id="SSF51261">
    <property type="entry name" value="Duplicated hybrid motif"/>
    <property type="match status" value="1"/>
</dbReference>
<keyword evidence="2" id="KW-0812">Transmembrane</keyword>
<dbReference type="PANTHER" id="PTHR21666:SF270">
    <property type="entry name" value="MUREIN HYDROLASE ACTIVATOR ENVC"/>
    <property type="match status" value="1"/>
</dbReference>
<dbReference type="GO" id="GO:0004222">
    <property type="term" value="F:metalloendopeptidase activity"/>
    <property type="evidence" value="ECO:0007669"/>
    <property type="project" value="TreeGrafter"/>
</dbReference>
<feature type="domain" description="M23ase beta-sheet core" evidence="3">
    <location>
        <begin position="120"/>
        <end position="218"/>
    </location>
</feature>
<dbReference type="Pfam" id="PF01551">
    <property type="entry name" value="Peptidase_M23"/>
    <property type="match status" value="1"/>
</dbReference>
<evidence type="ECO:0000313" key="4">
    <source>
        <dbReference type="EMBL" id="SIS72360.1"/>
    </source>
</evidence>
<feature type="region of interest" description="Disordered" evidence="1">
    <location>
        <begin position="56"/>
        <end position="77"/>
    </location>
</feature>
<dbReference type="Proteomes" id="UP000186156">
    <property type="component" value="Unassembled WGS sequence"/>
</dbReference>
<keyword evidence="2" id="KW-1133">Transmembrane helix</keyword>
<keyword evidence="2" id="KW-0472">Membrane</keyword>
<gene>
    <name evidence="4" type="ORF">SAMN05421799_10397</name>
</gene>
<organism evidence="4 5">
    <name type="scientific">Alicyclobacillus vulcanalis</name>
    <dbReference type="NCBI Taxonomy" id="252246"/>
    <lineage>
        <taxon>Bacteria</taxon>
        <taxon>Bacillati</taxon>
        <taxon>Bacillota</taxon>
        <taxon>Bacilli</taxon>
        <taxon>Bacillales</taxon>
        <taxon>Alicyclobacillaceae</taxon>
        <taxon>Alicyclobacillus</taxon>
    </lineage>
</organism>
<dbReference type="InterPro" id="IPR016047">
    <property type="entry name" value="M23ase_b-sheet_dom"/>
</dbReference>
<evidence type="ECO:0000256" key="1">
    <source>
        <dbReference type="SAM" id="MobiDB-lite"/>
    </source>
</evidence>
<dbReference type="PANTHER" id="PTHR21666">
    <property type="entry name" value="PEPTIDASE-RELATED"/>
    <property type="match status" value="1"/>
</dbReference>
<sequence>MDEKQPIDPKSETPQAQKPSPVRRWLSKRWVYPAMYLGAAAVVIGVIYARLETNSTPTSVTTTETNQTSTTTPTSTGLEPWVWPYAQGTDATVSMGFFPTHGSLKQQAAAVVEYDNTFYPHKGIDIRAAGGRQFTVVAAQRGTVESVTNQPLYGYEVVVSSPDGYTETYQSLGSVDVKPGQSISAGDPIGTTSTNLFEQDQGNHLYFQVNQNGQPVDPTSLLPKQ</sequence>
<name>A0A1N7LEX8_9BACL</name>
<dbReference type="CDD" id="cd12797">
    <property type="entry name" value="M23_peptidase"/>
    <property type="match status" value="1"/>
</dbReference>
<protein>
    <submittedName>
        <fullName evidence="4">Stage II sporulation protein Q</fullName>
    </submittedName>
</protein>
<dbReference type="InterPro" id="IPR011055">
    <property type="entry name" value="Dup_hybrid_motif"/>
</dbReference>